<gene>
    <name evidence="9" type="ORF">Acr_05g0011510</name>
</gene>
<dbReference type="PANTHER" id="PTHR36814">
    <property type="entry name" value="PHOTOSYSTEM I REACTION CENTER SUBUNIT N, CHLOROPLASTIC"/>
    <property type="match status" value="1"/>
</dbReference>
<dbReference type="Proteomes" id="UP000585474">
    <property type="component" value="Unassembled WGS sequence"/>
</dbReference>
<evidence type="ECO:0000313" key="9">
    <source>
        <dbReference type="EMBL" id="GFY87512.1"/>
    </source>
</evidence>
<evidence type="ECO:0000256" key="6">
    <source>
        <dbReference type="ARBA" id="ARBA00022836"/>
    </source>
</evidence>
<keyword evidence="3" id="KW-0150">Chloroplast</keyword>
<evidence type="ECO:0000256" key="4">
    <source>
        <dbReference type="ARBA" id="ARBA00022531"/>
    </source>
</evidence>
<keyword evidence="5" id="KW-0934">Plastid</keyword>
<evidence type="ECO:0000256" key="1">
    <source>
        <dbReference type="ARBA" id="ARBA00004622"/>
    </source>
</evidence>
<dbReference type="Pfam" id="PF05479">
    <property type="entry name" value="PsaN"/>
    <property type="match status" value="1"/>
</dbReference>
<dbReference type="InterPro" id="IPR008796">
    <property type="entry name" value="PSAN"/>
</dbReference>
<evidence type="ECO:0000256" key="3">
    <source>
        <dbReference type="ARBA" id="ARBA00022528"/>
    </source>
</evidence>
<organism evidence="9 10">
    <name type="scientific">Actinidia rufa</name>
    <dbReference type="NCBI Taxonomy" id="165716"/>
    <lineage>
        <taxon>Eukaryota</taxon>
        <taxon>Viridiplantae</taxon>
        <taxon>Streptophyta</taxon>
        <taxon>Embryophyta</taxon>
        <taxon>Tracheophyta</taxon>
        <taxon>Spermatophyta</taxon>
        <taxon>Magnoliopsida</taxon>
        <taxon>eudicotyledons</taxon>
        <taxon>Gunneridae</taxon>
        <taxon>Pentapetalae</taxon>
        <taxon>asterids</taxon>
        <taxon>Ericales</taxon>
        <taxon>Actinidiaceae</taxon>
        <taxon>Actinidia</taxon>
    </lineage>
</organism>
<protein>
    <submittedName>
        <fullName evidence="9">Photosystem I reaction center subunit PSI-N, chloroplast, putative</fullName>
    </submittedName>
</protein>
<dbReference type="AlphaFoldDB" id="A0A7J0EMH5"/>
<keyword evidence="8" id="KW-0472">Membrane</keyword>
<comment type="caution">
    <text evidence="9">The sequence shown here is derived from an EMBL/GenBank/DDBJ whole genome shotgun (WGS) entry which is preliminary data.</text>
</comment>
<evidence type="ECO:0000256" key="7">
    <source>
        <dbReference type="ARBA" id="ARBA00023078"/>
    </source>
</evidence>
<dbReference type="OrthoDB" id="512227at2759"/>
<dbReference type="GO" id="GO:0030093">
    <property type="term" value="C:chloroplast photosystem I"/>
    <property type="evidence" value="ECO:0007669"/>
    <property type="project" value="TreeGrafter"/>
</dbReference>
<dbReference type="PANTHER" id="PTHR36814:SF1">
    <property type="entry name" value="PHOTOSYSTEM I REACTION CENTER SUBUNIT N, CHLOROPLASTIC"/>
    <property type="match status" value="1"/>
</dbReference>
<keyword evidence="7" id="KW-0793">Thylakoid</keyword>
<evidence type="ECO:0000256" key="5">
    <source>
        <dbReference type="ARBA" id="ARBA00022640"/>
    </source>
</evidence>
<evidence type="ECO:0000313" key="10">
    <source>
        <dbReference type="Proteomes" id="UP000585474"/>
    </source>
</evidence>
<name>A0A7J0EMH5_9ERIC</name>
<keyword evidence="6" id="KW-0603">Photosystem I</keyword>
<dbReference type="EMBL" id="BJWL01000005">
    <property type="protein sequence ID" value="GFY87512.1"/>
    <property type="molecule type" value="Genomic_DNA"/>
</dbReference>
<reference evidence="9 10" key="1">
    <citation type="submission" date="2019-07" db="EMBL/GenBank/DDBJ databases">
        <title>De Novo Assembly of kiwifruit Actinidia rufa.</title>
        <authorList>
            <person name="Sugita-Konishi S."/>
            <person name="Sato K."/>
            <person name="Mori E."/>
            <person name="Abe Y."/>
            <person name="Kisaki G."/>
            <person name="Hamano K."/>
            <person name="Suezawa K."/>
            <person name="Otani M."/>
            <person name="Fukuda T."/>
            <person name="Manabe T."/>
            <person name="Gomi K."/>
            <person name="Tabuchi M."/>
            <person name="Akimitsu K."/>
            <person name="Kataoka I."/>
        </authorList>
    </citation>
    <scope>NUCLEOTIDE SEQUENCE [LARGE SCALE GENOMIC DNA]</scope>
    <source>
        <strain evidence="10">cv. Fuchu</strain>
    </source>
</reference>
<evidence type="ECO:0000256" key="2">
    <source>
        <dbReference type="ARBA" id="ARBA00010661"/>
    </source>
</evidence>
<comment type="subcellular location">
    <subcellularLocation>
        <location evidence="1">Plastid</location>
        <location evidence="1">Chloroplast thylakoid membrane</location>
        <topology evidence="1">Peripheral membrane protein</topology>
        <orientation evidence="1">Lumenal side</orientation>
    </subcellularLocation>
</comment>
<dbReference type="Gene3D" id="4.10.1190.10">
    <property type="entry name" value="Chlorophyll A-B binding protein"/>
    <property type="match status" value="1"/>
</dbReference>
<keyword evidence="10" id="KW-1185">Reference proteome</keyword>
<comment type="similarity">
    <text evidence="2">Belongs to the psaN family.</text>
</comment>
<dbReference type="InterPro" id="IPR044907">
    <property type="entry name" value="PSAN_sf"/>
</dbReference>
<sequence>MGVRQSHLTHTPTTTLRYTHHQYLPYPNRKSKAPQALLTSFPTFGRVQPKAISCISPKPKAAFDQGTIEEVGDSGANFAWAYTVEFGTCKFPDNFTGCQDLAKQKKVKFISEDLALECEGKDKYKCGSNVFWKW</sequence>
<keyword evidence="4" id="KW-0602">Photosynthesis</keyword>
<proteinExistence type="inferred from homology"/>
<dbReference type="GO" id="GO:0015979">
    <property type="term" value="P:photosynthesis"/>
    <property type="evidence" value="ECO:0007669"/>
    <property type="project" value="UniProtKB-KW"/>
</dbReference>
<accession>A0A7J0EMH5</accession>
<evidence type="ECO:0000256" key="8">
    <source>
        <dbReference type="ARBA" id="ARBA00023136"/>
    </source>
</evidence>